<comment type="similarity">
    <text evidence="1">Belongs to the bacterial solute-binding protein 3 family.</text>
</comment>
<evidence type="ECO:0000256" key="1">
    <source>
        <dbReference type="ARBA" id="ARBA00010333"/>
    </source>
</evidence>
<dbReference type="Proteomes" id="UP000698222">
    <property type="component" value="Unassembled WGS sequence"/>
</dbReference>
<dbReference type="InterPro" id="IPR051455">
    <property type="entry name" value="Bact_solute-bind_prot3"/>
</dbReference>
<feature type="signal peptide" evidence="5">
    <location>
        <begin position="1"/>
        <end position="21"/>
    </location>
</feature>
<feature type="chain" id="PRO_5046858330" evidence="5">
    <location>
        <begin position="22"/>
        <end position="292"/>
    </location>
</feature>
<evidence type="ECO:0000256" key="4">
    <source>
        <dbReference type="SAM" id="MobiDB-lite"/>
    </source>
</evidence>
<keyword evidence="8" id="KW-1185">Reference proteome</keyword>
<feature type="compositionally biased region" description="Gly residues" evidence="4">
    <location>
        <begin position="27"/>
        <end position="45"/>
    </location>
</feature>
<dbReference type="Pfam" id="PF00497">
    <property type="entry name" value="SBP_bac_3"/>
    <property type="match status" value="1"/>
</dbReference>
<organism evidence="7 8">
    <name type="scientific">Brachybacterium fresconis</name>
    <dbReference type="NCBI Taxonomy" id="173363"/>
    <lineage>
        <taxon>Bacteria</taxon>
        <taxon>Bacillati</taxon>
        <taxon>Actinomycetota</taxon>
        <taxon>Actinomycetes</taxon>
        <taxon>Micrococcales</taxon>
        <taxon>Dermabacteraceae</taxon>
        <taxon>Brachybacterium</taxon>
    </lineage>
</organism>
<accession>A0ABS4YI19</accession>
<evidence type="ECO:0000313" key="8">
    <source>
        <dbReference type="Proteomes" id="UP000698222"/>
    </source>
</evidence>
<dbReference type="EMBL" id="JAGIOC010000001">
    <property type="protein sequence ID" value="MBP2408437.1"/>
    <property type="molecule type" value="Genomic_DNA"/>
</dbReference>
<dbReference type="Gene3D" id="3.40.190.10">
    <property type="entry name" value="Periplasmic binding protein-like II"/>
    <property type="match status" value="2"/>
</dbReference>
<feature type="domain" description="Solute-binding protein family 3/N-terminal" evidence="6">
    <location>
        <begin position="46"/>
        <end position="275"/>
    </location>
</feature>
<dbReference type="PANTHER" id="PTHR30085:SF6">
    <property type="entry name" value="ABC TRANSPORTER GLUTAMINE-BINDING PROTEIN GLNH"/>
    <property type="match status" value="1"/>
</dbReference>
<gene>
    <name evidence="7" type="ORF">JOF44_001340</name>
</gene>
<evidence type="ECO:0000313" key="7">
    <source>
        <dbReference type="EMBL" id="MBP2408437.1"/>
    </source>
</evidence>
<dbReference type="PANTHER" id="PTHR30085">
    <property type="entry name" value="AMINO ACID ABC TRANSPORTER PERMEASE"/>
    <property type="match status" value="1"/>
</dbReference>
<evidence type="ECO:0000259" key="6">
    <source>
        <dbReference type="SMART" id="SM00062"/>
    </source>
</evidence>
<dbReference type="RefSeq" id="WP_209888941.1">
    <property type="nucleotide sequence ID" value="NZ_BAAAJV010000029.1"/>
</dbReference>
<keyword evidence="2" id="KW-0813">Transport</keyword>
<comment type="caution">
    <text evidence="7">The sequence shown here is derived from an EMBL/GenBank/DDBJ whole genome shotgun (WGS) entry which is preliminary data.</text>
</comment>
<feature type="region of interest" description="Disordered" evidence="4">
    <location>
        <begin position="261"/>
        <end position="292"/>
    </location>
</feature>
<dbReference type="SMART" id="SM00062">
    <property type="entry name" value="PBPb"/>
    <property type="match status" value="1"/>
</dbReference>
<feature type="compositionally biased region" description="Acidic residues" evidence="4">
    <location>
        <begin position="275"/>
        <end position="292"/>
    </location>
</feature>
<name>A0ABS4YI19_9MICO</name>
<evidence type="ECO:0000256" key="2">
    <source>
        <dbReference type="ARBA" id="ARBA00022448"/>
    </source>
</evidence>
<dbReference type="SUPFAM" id="SSF53850">
    <property type="entry name" value="Periplasmic binding protein-like II"/>
    <property type="match status" value="1"/>
</dbReference>
<dbReference type="CDD" id="cd13690">
    <property type="entry name" value="PBP2_GluB"/>
    <property type="match status" value="1"/>
</dbReference>
<protein>
    <submittedName>
        <fullName evidence="7">Glutamate transport system substrate-binding protein</fullName>
    </submittedName>
</protein>
<evidence type="ECO:0000256" key="5">
    <source>
        <dbReference type="SAM" id="SignalP"/>
    </source>
</evidence>
<keyword evidence="3 5" id="KW-0732">Signal</keyword>
<feature type="region of interest" description="Disordered" evidence="4">
    <location>
        <begin position="23"/>
        <end position="47"/>
    </location>
</feature>
<sequence length="292" mass="30272">MRKKLLSAAALAASTVLVMTACSPSQSGGGDGADGGGGGGEGGGDTVRIGIKYDQPGLGFREGDSDPVGFDVEVAKYVAGELGYAEDDIEWVQTPSANRENALEGGEVDMILASYSITPERDERVDFAGPYFVAGQDLLVRAGESDITGPETLDGKNLCSVTGSTSAQAIKDDYSEGVELVEQGGYAECVTYLESGQVDAVTTDDIILAGLAATPENAGKFEVVGNAFTVERYGVGIPTGSDQCEAINEAITKMKDEGAWQEALDTATEGTGYTPDEELNTGPESELESCDD</sequence>
<dbReference type="InterPro" id="IPR001638">
    <property type="entry name" value="Solute-binding_3/MltF_N"/>
</dbReference>
<reference evidence="7 8" key="1">
    <citation type="submission" date="2021-03" db="EMBL/GenBank/DDBJ databases">
        <title>Sequencing the genomes of 1000 actinobacteria strains.</title>
        <authorList>
            <person name="Klenk H.-P."/>
        </authorList>
    </citation>
    <scope>NUCLEOTIDE SEQUENCE [LARGE SCALE GENOMIC DNA]</scope>
    <source>
        <strain evidence="7 8">DSM 14564</strain>
    </source>
</reference>
<evidence type="ECO:0000256" key="3">
    <source>
        <dbReference type="ARBA" id="ARBA00022729"/>
    </source>
</evidence>
<proteinExistence type="inferred from homology"/>
<dbReference type="PROSITE" id="PS51257">
    <property type="entry name" value="PROKAR_LIPOPROTEIN"/>
    <property type="match status" value="1"/>
</dbReference>